<dbReference type="Proteomes" id="UP000045545">
    <property type="component" value="Unassembled WGS sequence"/>
</dbReference>
<dbReference type="AlphaFoldDB" id="A0A0E4GC05"/>
<reference evidence="2 3" key="1">
    <citation type="submission" date="2015-03" db="EMBL/GenBank/DDBJ databases">
        <authorList>
            <person name="Murphy D."/>
        </authorList>
    </citation>
    <scope>NUCLEOTIDE SEQUENCE [LARGE SCALE GENOMIC DNA]</scope>
    <source>
        <strain evidence="2 3">OL-4</strain>
    </source>
</reference>
<dbReference type="InterPro" id="IPR046894">
    <property type="entry name" value="MTaX1"/>
</dbReference>
<dbReference type="OrthoDB" id="2083811at2"/>
<feature type="domain" description="Methylase-associated X1" evidence="1">
    <location>
        <begin position="41"/>
        <end position="156"/>
    </location>
</feature>
<sequence length="170" mass="19149">MSLTTSELNKYFIKCLGDSLVDSSDVNEKPLCVKVKMPEEKKLRVYLYNSGNPPGGRPLGEYKIVLNVGQSYGCRGNFDYSDGYIVLLIGYIEAHDVFVFWDATRHKDFAFNKNLQVKAATVLTALANELSYQNRKTDNGTEIVIAAKSENLKLAIRKRIDLMVEQMIEG</sequence>
<proteinExistence type="predicted"/>
<evidence type="ECO:0000259" key="1">
    <source>
        <dbReference type="Pfam" id="PF20296"/>
    </source>
</evidence>
<evidence type="ECO:0000313" key="3">
    <source>
        <dbReference type="Proteomes" id="UP000045545"/>
    </source>
</evidence>
<organism evidence="2 3">
    <name type="scientific">Syntrophomonas zehnderi OL-4</name>
    <dbReference type="NCBI Taxonomy" id="690567"/>
    <lineage>
        <taxon>Bacteria</taxon>
        <taxon>Bacillati</taxon>
        <taxon>Bacillota</taxon>
        <taxon>Clostridia</taxon>
        <taxon>Eubacteriales</taxon>
        <taxon>Syntrophomonadaceae</taxon>
        <taxon>Syntrophomonas</taxon>
    </lineage>
</organism>
<name>A0A0E4GC05_9FIRM</name>
<keyword evidence="3" id="KW-1185">Reference proteome</keyword>
<protein>
    <submittedName>
        <fullName evidence="2">Uncharacterized</fullName>
    </submittedName>
</protein>
<accession>A0A0E4GC05</accession>
<dbReference type="Pfam" id="PF20296">
    <property type="entry name" value="MTaX1"/>
    <property type="match status" value="1"/>
</dbReference>
<gene>
    <name evidence="2" type="ORF">2415</name>
</gene>
<dbReference type="RefSeq" id="WP_046499337.1">
    <property type="nucleotide sequence ID" value="NZ_CGIH01000041.1"/>
</dbReference>
<evidence type="ECO:0000313" key="2">
    <source>
        <dbReference type="EMBL" id="CFX99818.1"/>
    </source>
</evidence>
<dbReference type="EMBL" id="CGIH01000041">
    <property type="protein sequence ID" value="CFX99818.1"/>
    <property type="molecule type" value="Genomic_DNA"/>
</dbReference>
<dbReference type="STRING" id="690567.2415"/>